<dbReference type="InterPro" id="IPR050471">
    <property type="entry name" value="AB_hydrolase"/>
</dbReference>
<proteinExistence type="predicted"/>
<accession>A0A1X2EME1</accession>
<organism evidence="3 4">
    <name type="scientific">Mycolicibacillus trivialis</name>
    <dbReference type="NCBI Taxonomy" id="1798"/>
    <lineage>
        <taxon>Bacteria</taxon>
        <taxon>Bacillati</taxon>
        <taxon>Actinomycetota</taxon>
        <taxon>Actinomycetes</taxon>
        <taxon>Mycobacteriales</taxon>
        <taxon>Mycobacteriaceae</taxon>
        <taxon>Mycolicibacillus</taxon>
    </lineage>
</organism>
<sequence>MANKLPGAEALGPSPTGRVLDLPGRGSTYVVDSGPTGHGPTFLLLHSVACTGMLTWYPSLAMLQRFGRVVVFDQRGHGSGITAPRVLLEDCADDAVAVADALGIRTFIPVGFSMGSLVAQLTWRRHRARVEGLVLCAAAATFAEAMPMRLGTSLFAALLDAFTPVPGARAATAPETAGTANNMQWALDEFRATSVPGMLRSLAEIVRFDSRSWVAEIDVPTTVVVPGRDRVISPRHQRWLAEQIPDADVVDVAGGHACCTLQQGAFVPGLQAAVTSVLARSRGTDSASAAS</sequence>
<dbReference type="STRING" id="1798.AWC30_06325"/>
<dbReference type="EMBL" id="LQPZ01000015">
    <property type="protein sequence ID" value="ORX06729.1"/>
    <property type="molecule type" value="Genomic_DNA"/>
</dbReference>
<protein>
    <submittedName>
        <fullName evidence="3">Alpha/beta hydrolase</fullName>
    </submittedName>
</protein>
<name>A0A1X2EME1_9MYCO</name>
<dbReference type="OrthoDB" id="63519at2"/>
<reference evidence="3 4" key="1">
    <citation type="submission" date="2016-01" db="EMBL/GenBank/DDBJ databases">
        <title>The new phylogeny of the genus Mycobacterium.</title>
        <authorList>
            <person name="Tarcisio F."/>
            <person name="Conor M."/>
            <person name="Antonella G."/>
            <person name="Elisabetta G."/>
            <person name="Giulia F.S."/>
            <person name="Sara T."/>
            <person name="Anna F."/>
            <person name="Clotilde B."/>
            <person name="Roberto B."/>
            <person name="Veronica D.S."/>
            <person name="Fabio R."/>
            <person name="Monica P."/>
            <person name="Olivier J."/>
            <person name="Enrico T."/>
            <person name="Nicola S."/>
        </authorList>
    </citation>
    <scope>NUCLEOTIDE SEQUENCE [LARGE SCALE GENOMIC DNA]</scope>
    <source>
        <strain evidence="3 4">DSM 44153</strain>
    </source>
</reference>
<comment type="caution">
    <text evidence="3">The sequence shown here is derived from an EMBL/GenBank/DDBJ whole genome shotgun (WGS) entry which is preliminary data.</text>
</comment>
<keyword evidence="4" id="KW-1185">Reference proteome</keyword>
<dbReference type="Pfam" id="PF00561">
    <property type="entry name" value="Abhydrolase_1"/>
    <property type="match status" value="1"/>
</dbReference>
<dbReference type="PANTHER" id="PTHR43433">
    <property type="entry name" value="HYDROLASE, ALPHA/BETA FOLD FAMILY PROTEIN"/>
    <property type="match status" value="1"/>
</dbReference>
<dbReference type="Proteomes" id="UP000193090">
    <property type="component" value="Unassembled WGS sequence"/>
</dbReference>
<evidence type="ECO:0000313" key="4">
    <source>
        <dbReference type="Proteomes" id="UP000193090"/>
    </source>
</evidence>
<dbReference type="PANTHER" id="PTHR43433:SF1">
    <property type="entry name" value="BLL5160 PROTEIN"/>
    <property type="match status" value="1"/>
</dbReference>
<feature type="domain" description="AB hydrolase-1" evidence="2">
    <location>
        <begin position="42"/>
        <end position="257"/>
    </location>
</feature>
<evidence type="ECO:0000256" key="1">
    <source>
        <dbReference type="SAM" id="MobiDB-lite"/>
    </source>
</evidence>
<feature type="region of interest" description="Disordered" evidence="1">
    <location>
        <begin position="1"/>
        <end position="20"/>
    </location>
</feature>
<keyword evidence="3" id="KW-0378">Hydrolase</keyword>
<evidence type="ECO:0000259" key="2">
    <source>
        <dbReference type="Pfam" id="PF00561"/>
    </source>
</evidence>
<dbReference type="InterPro" id="IPR029058">
    <property type="entry name" value="AB_hydrolase_fold"/>
</dbReference>
<dbReference type="SUPFAM" id="SSF53474">
    <property type="entry name" value="alpha/beta-Hydrolases"/>
    <property type="match status" value="1"/>
</dbReference>
<gene>
    <name evidence="3" type="ORF">AWC30_06325</name>
</gene>
<dbReference type="Gene3D" id="3.40.50.1820">
    <property type="entry name" value="alpha/beta hydrolase"/>
    <property type="match status" value="1"/>
</dbReference>
<dbReference type="GO" id="GO:0016787">
    <property type="term" value="F:hydrolase activity"/>
    <property type="evidence" value="ECO:0007669"/>
    <property type="project" value="UniProtKB-KW"/>
</dbReference>
<dbReference type="InterPro" id="IPR000073">
    <property type="entry name" value="AB_hydrolase_1"/>
</dbReference>
<evidence type="ECO:0000313" key="3">
    <source>
        <dbReference type="EMBL" id="ORX06729.1"/>
    </source>
</evidence>
<dbReference type="AlphaFoldDB" id="A0A1X2EME1"/>